<dbReference type="Proteomes" id="UP001364764">
    <property type="component" value="Plasmid pY5S7-1"/>
</dbReference>
<dbReference type="EMBL" id="CP145893">
    <property type="protein sequence ID" value="WWP23973.1"/>
    <property type="molecule type" value="Genomic_DNA"/>
</dbReference>
<keyword evidence="1" id="KW-0614">Plasmid</keyword>
<proteinExistence type="predicted"/>
<dbReference type="RefSeq" id="WP_144029812.1">
    <property type="nucleotide sequence ID" value="NZ_CP145893.1"/>
</dbReference>
<geneLocation type="plasmid" evidence="1 2">
    <name>pY5S7-1</name>
</geneLocation>
<dbReference type="GeneID" id="93479877"/>
<evidence type="ECO:0000313" key="1">
    <source>
        <dbReference type="EMBL" id="WWP23973.1"/>
    </source>
</evidence>
<evidence type="ECO:0000313" key="2">
    <source>
        <dbReference type="Proteomes" id="UP001364764"/>
    </source>
</evidence>
<sequence>MDDYEQRLKDLRATLGTLIDNYDILPDASYQIFSIEGEIRSFEQRKERLNLRFSRIDCHLCKQPIWNEDEPAKLGDKGSLLICPRCLCTIKQVKGTTEMERDLDINSPGTVKQDCEGPLKMLQSQFLIRKSEKFWLIHEVVGEIYYRAGRRKTNLLHSWIDELINRLDQLQEQKKFMEGMRTLIPDLHTQIFSLQAQIQDLQSKVDRIKGGRLPFRCSQCNVWLKENGIPTFFGNYTICNQCKKIISEVMTTSEAEKKHGLPKGTIRRDNSRGSLERYKKLGLLRQSGSLWLLHDIVILDKYKRIETKEEVLPVHSSTTMSEEGIPSDLLRRSASIYKQLMERKQLEK</sequence>
<reference evidence="1 2" key="1">
    <citation type="submission" date="2024-02" db="EMBL/GenBank/DDBJ databases">
        <title>Complete sequences of two Paenibacillus sp. strains and one Lysinibacillus strain isolated from the environment on STAA medium highlight biotechnological potential.</title>
        <authorList>
            <person name="Attere S.A."/>
            <person name="Piche L.C."/>
            <person name="Intertaglia L."/>
            <person name="Lami R."/>
            <person name="Charette S.J."/>
            <person name="Vincent A.T."/>
        </authorList>
    </citation>
    <scope>NUCLEOTIDE SEQUENCE [LARGE SCALE GENOMIC DNA]</scope>
    <source>
        <strain evidence="1 2">Y5S-7</strain>
        <plasmid evidence="1 2">pY5S7-1</plasmid>
    </source>
</reference>
<dbReference type="AlphaFoldDB" id="A0ABD8B2B0"/>
<organism evidence="1 2">
    <name type="scientific">Paenibacillus amylolyticus</name>
    <dbReference type="NCBI Taxonomy" id="1451"/>
    <lineage>
        <taxon>Bacteria</taxon>
        <taxon>Bacillati</taxon>
        <taxon>Bacillota</taxon>
        <taxon>Bacilli</taxon>
        <taxon>Bacillales</taxon>
        <taxon>Paenibacillaceae</taxon>
        <taxon>Paenibacillus</taxon>
    </lineage>
</organism>
<accession>A0ABD8B2B0</accession>
<gene>
    <name evidence="1" type="ORF">V6668_30390</name>
</gene>
<name>A0ABD8B2B0_PAEAM</name>
<protein>
    <submittedName>
        <fullName evidence="1">Uncharacterized protein</fullName>
    </submittedName>
</protein>